<feature type="transmembrane region" description="Helical" evidence="7">
    <location>
        <begin position="390"/>
        <end position="412"/>
    </location>
</feature>
<keyword evidence="9" id="KW-1185">Reference proteome</keyword>
<evidence type="ECO:0000256" key="7">
    <source>
        <dbReference type="SAM" id="Phobius"/>
    </source>
</evidence>
<feature type="transmembrane region" description="Helical" evidence="7">
    <location>
        <begin position="359"/>
        <end position="378"/>
    </location>
</feature>
<feature type="transmembrane region" description="Helical" evidence="7">
    <location>
        <begin position="137"/>
        <end position="159"/>
    </location>
</feature>
<dbReference type="PANTHER" id="PTHR43549">
    <property type="entry name" value="MULTIDRUG RESISTANCE PROTEIN YPNP-RELATED"/>
    <property type="match status" value="1"/>
</dbReference>
<feature type="transmembrane region" description="Helical" evidence="7">
    <location>
        <begin position="57"/>
        <end position="79"/>
    </location>
</feature>
<dbReference type="Pfam" id="PF01554">
    <property type="entry name" value="MatE"/>
    <property type="match status" value="1"/>
</dbReference>
<dbReference type="AlphaFoldDB" id="A0A1I5XP80"/>
<dbReference type="RefSeq" id="WP_074891357.1">
    <property type="nucleotide sequence ID" value="NZ_FOXO01000035.1"/>
</dbReference>
<keyword evidence="6 7" id="KW-0472">Membrane</keyword>
<evidence type="ECO:0000256" key="6">
    <source>
        <dbReference type="ARBA" id="ARBA00023136"/>
    </source>
</evidence>
<keyword evidence="5 7" id="KW-1133">Transmembrane helix</keyword>
<evidence type="ECO:0000256" key="5">
    <source>
        <dbReference type="ARBA" id="ARBA00022989"/>
    </source>
</evidence>
<keyword evidence="4 7" id="KW-0812">Transmembrane</keyword>
<feature type="transmembrane region" description="Helical" evidence="7">
    <location>
        <begin position="20"/>
        <end position="37"/>
    </location>
</feature>
<evidence type="ECO:0000313" key="8">
    <source>
        <dbReference type="EMBL" id="SFQ33720.1"/>
    </source>
</evidence>
<gene>
    <name evidence="8" type="ORF">SAMN04487928_13526</name>
</gene>
<dbReference type="OrthoDB" id="1837345at2"/>
<dbReference type="EMBL" id="FOXO01000035">
    <property type="protein sequence ID" value="SFQ33720.1"/>
    <property type="molecule type" value="Genomic_DNA"/>
</dbReference>
<comment type="subcellular location">
    <subcellularLocation>
        <location evidence="1">Cell membrane</location>
        <topology evidence="1">Multi-pass membrane protein</topology>
    </subcellularLocation>
</comment>
<feature type="transmembrane region" description="Helical" evidence="7">
    <location>
        <begin position="325"/>
        <end position="347"/>
    </location>
</feature>
<feature type="transmembrane region" description="Helical" evidence="7">
    <location>
        <begin position="166"/>
        <end position="189"/>
    </location>
</feature>
<evidence type="ECO:0000313" key="9">
    <source>
        <dbReference type="Proteomes" id="UP000182624"/>
    </source>
</evidence>
<accession>A0A1I5XP80</accession>
<evidence type="ECO:0000256" key="4">
    <source>
        <dbReference type="ARBA" id="ARBA00022692"/>
    </source>
</evidence>
<proteinExistence type="predicted"/>
<evidence type="ECO:0000256" key="1">
    <source>
        <dbReference type="ARBA" id="ARBA00004651"/>
    </source>
</evidence>
<name>A0A1I5XP80_9FIRM</name>
<feature type="transmembrane region" description="Helical" evidence="7">
    <location>
        <begin position="418"/>
        <end position="439"/>
    </location>
</feature>
<dbReference type="GO" id="GO:0042910">
    <property type="term" value="F:xenobiotic transmembrane transporter activity"/>
    <property type="evidence" value="ECO:0007669"/>
    <property type="project" value="InterPro"/>
</dbReference>
<feature type="transmembrane region" description="Helical" evidence="7">
    <location>
        <begin position="195"/>
        <end position="213"/>
    </location>
</feature>
<evidence type="ECO:0000256" key="3">
    <source>
        <dbReference type="ARBA" id="ARBA00022475"/>
    </source>
</evidence>
<sequence length="573" mass="62531">MSKIQYKYENQFIRHSAARYIFPPMVGMIFAQIAPLVDGVCVSNSMGEEALSAIGTAGPIGYVFNIIAALGGIGCGVLISRCSGSGEKAKAARIFTRTILMLVIASLLLSIAGIVFIDPLLKLLCATPENYPYAKIYIMVNLAGAVFLVLNFSGDYILANDNNQNLAMAGDITGAVVNILIDFVGVYVFHRGIEIVAFGTVFGSVCCVFVYLLHFRRSDRLCRFVPIKKIETDPSDLEIIKPGCAEAVMYLMVSIQLAIQNFALRENAGTVGISNSAVVENLQLVITIVIAGATDAIYPMAAAYDGEQNQSGMLMVKRMLTKFGFAMLFPIVAILCLFPQLMIIPYGIDDPVMLASLPIAIRIISVGSLITLITMLLIDYLSAIEEEGKATLALIIQSIVTIGFILLLNPFLGMDAPWYAAVIGSIAALIYLSFFCNNLTEGIYKYHQKNLLLLTGGRFDKTNADDWKHAAEGILTGQEIAMVEDKIFMPLMKSVPAGIFLQTSFTILERDDGLRAAILRYKSKKDYIGTNSDIPEHDEDDDDFAPNICIRSEFLGARRLMIVLSGEEKADNS</sequence>
<dbReference type="GO" id="GO:0015297">
    <property type="term" value="F:antiporter activity"/>
    <property type="evidence" value="ECO:0007669"/>
    <property type="project" value="InterPro"/>
</dbReference>
<dbReference type="GO" id="GO:0005886">
    <property type="term" value="C:plasma membrane"/>
    <property type="evidence" value="ECO:0007669"/>
    <property type="project" value="UniProtKB-SubCell"/>
</dbReference>
<keyword evidence="2" id="KW-0813">Transport</keyword>
<dbReference type="Proteomes" id="UP000182624">
    <property type="component" value="Unassembled WGS sequence"/>
</dbReference>
<feature type="transmembrane region" description="Helical" evidence="7">
    <location>
        <begin position="99"/>
        <end position="117"/>
    </location>
</feature>
<reference evidence="9" key="1">
    <citation type="submission" date="2016-10" db="EMBL/GenBank/DDBJ databases">
        <authorList>
            <person name="Varghese N."/>
            <person name="Submissions S."/>
        </authorList>
    </citation>
    <scope>NUCLEOTIDE SEQUENCE [LARGE SCALE GENOMIC DNA]</scope>
    <source>
        <strain evidence="9">P18</strain>
    </source>
</reference>
<keyword evidence="3" id="KW-1003">Cell membrane</keyword>
<organism evidence="8 9">
    <name type="scientific">Butyrivibrio proteoclasticus</name>
    <dbReference type="NCBI Taxonomy" id="43305"/>
    <lineage>
        <taxon>Bacteria</taxon>
        <taxon>Bacillati</taxon>
        <taxon>Bacillota</taxon>
        <taxon>Clostridia</taxon>
        <taxon>Lachnospirales</taxon>
        <taxon>Lachnospiraceae</taxon>
        <taxon>Butyrivibrio</taxon>
    </lineage>
</organism>
<dbReference type="PANTHER" id="PTHR43549:SF2">
    <property type="entry name" value="MULTIDRUG RESISTANCE PROTEIN NORM-RELATED"/>
    <property type="match status" value="1"/>
</dbReference>
<evidence type="ECO:0000256" key="2">
    <source>
        <dbReference type="ARBA" id="ARBA00022448"/>
    </source>
</evidence>
<dbReference type="InterPro" id="IPR052031">
    <property type="entry name" value="Membrane_Transporter-Flippase"/>
</dbReference>
<dbReference type="InterPro" id="IPR002528">
    <property type="entry name" value="MATE_fam"/>
</dbReference>
<protein>
    <submittedName>
        <fullName evidence="8">Na+-driven multidrug efflux pump</fullName>
    </submittedName>
</protein>